<dbReference type="GO" id="GO:0016746">
    <property type="term" value="F:acyltransferase activity"/>
    <property type="evidence" value="ECO:0007669"/>
    <property type="project" value="UniProtKB-KW"/>
</dbReference>
<dbReference type="InterPro" id="IPR044021">
    <property type="entry name" value="CrtO"/>
</dbReference>
<keyword evidence="3" id="KW-0808">Transferase</keyword>
<reference evidence="14 15" key="1">
    <citation type="submission" date="2011-08" db="EMBL/GenBank/DDBJ databases">
        <title>The Genome Sequence of Eubacteriaceae bacterium ACC19a.</title>
        <authorList>
            <consortium name="The Broad Institute Genome Sequencing Platform"/>
            <person name="Earl A."/>
            <person name="Ward D."/>
            <person name="Feldgarden M."/>
            <person name="Gevers D."/>
            <person name="Sizova M."/>
            <person name="Hazen A."/>
            <person name="Epstein S."/>
            <person name="Young S.K."/>
            <person name="Zeng Q."/>
            <person name="Gargeya S."/>
            <person name="Fitzgerald M."/>
            <person name="Haas B."/>
            <person name="Abouelleil A."/>
            <person name="Alvarado L."/>
            <person name="Arachchi H.M."/>
            <person name="Berlin A."/>
            <person name="Brown A."/>
            <person name="Chapman S.B."/>
            <person name="Chen Z."/>
            <person name="Dunbar C."/>
            <person name="Freedman E."/>
            <person name="Gearin G."/>
            <person name="Gellesch M."/>
            <person name="Goldberg J."/>
            <person name="Griggs A."/>
            <person name="Gujja S."/>
            <person name="Heiman D."/>
            <person name="Howarth C."/>
            <person name="Larson L."/>
            <person name="Lui A."/>
            <person name="MacDonald P.J.P."/>
            <person name="Montmayeur A."/>
            <person name="Murphy C."/>
            <person name="Neiman D."/>
            <person name="Pearson M."/>
            <person name="Priest M."/>
            <person name="Roberts A."/>
            <person name="Saif S."/>
            <person name="Shea T."/>
            <person name="Shenoy N."/>
            <person name="Sisk P."/>
            <person name="Stolte C."/>
            <person name="Sykes S."/>
            <person name="Wortman J."/>
            <person name="Nusbaum C."/>
            <person name="Birren B."/>
        </authorList>
    </citation>
    <scope>NUCLEOTIDE SEQUENCE [LARGE SCALE GENOMIC DNA]</scope>
    <source>
        <strain evidence="14 15">ACC19a</strain>
    </source>
</reference>
<comment type="subcellular location">
    <subcellularLocation>
        <location evidence="1">Cell membrane</location>
        <topology evidence="1">Single-pass membrane protein</topology>
    </subcellularLocation>
</comment>
<dbReference type="BioCyc" id="EBAC796937-HMP:GMGH-105-MONOMER"/>
<proteinExistence type="inferred from homology"/>
<evidence type="ECO:0000256" key="9">
    <source>
        <dbReference type="ARBA" id="ARBA00023588"/>
    </source>
</evidence>
<dbReference type="AlphaFoldDB" id="G9WXL6"/>
<protein>
    <recommendedName>
        <fullName evidence="11">Glycosyl-4,4'-diaponeurosporenoate acyltransferase</fullName>
    </recommendedName>
</protein>
<evidence type="ECO:0000313" key="15">
    <source>
        <dbReference type="Proteomes" id="UP000006437"/>
    </source>
</evidence>
<keyword evidence="6 13" id="KW-1133">Transmembrane helix</keyword>
<organism evidence="14 15">
    <name type="scientific">Peptoanaerobacter stomatis</name>
    <dbReference type="NCBI Taxonomy" id="796937"/>
    <lineage>
        <taxon>Bacteria</taxon>
        <taxon>Bacillati</taxon>
        <taxon>Bacillota</taxon>
        <taxon>Clostridia</taxon>
        <taxon>Peptostreptococcales</taxon>
        <taxon>Filifactoraceae</taxon>
        <taxon>Peptoanaerobacter</taxon>
    </lineage>
</organism>
<evidence type="ECO:0000256" key="10">
    <source>
        <dbReference type="ARBA" id="ARBA00023603"/>
    </source>
</evidence>
<evidence type="ECO:0000256" key="8">
    <source>
        <dbReference type="ARBA" id="ARBA00023315"/>
    </source>
</evidence>
<comment type="function">
    <text evidence="12">Catalyzes the acylation of glycosyl-4,4'-diaponeurosporenoate, i.e. the esterification of glucose at the C6'' position with the carboxyl group of the C(15) fatty acid 12-methyltetradecanoic acid, to yield staphyloxanthin. This is the last step in the biosynthesis of this orange pigment, present in most staphylococci strains.</text>
</comment>
<dbReference type="UniPathway" id="UPA00029">
    <property type="reaction ID" value="UER00560"/>
</dbReference>
<feature type="transmembrane region" description="Helical" evidence="13">
    <location>
        <begin position="12"/>
        <end position="29"/>
    </location>
</feature>
<evidence type="ECO:0000256" key="6">
    <source>
        <dbReference type="ARBA" id="ARBA00022989"/>
    </source>
</evidence>
<evidence type="ECO:0000256" key="12">
    <source>
        <dbReference type="ARBA" id="ARBA00025324"/>
    </source>
</evidence>
<dbReference type="EMBL" id="AFZE01000001">
    <property type="protein sequence ID" value="EHL16863.1"/>
    <property type="molecule type" value="Genomic_DNA"/>
</dbReference>
<comment type="pathway">
    <text evidence="9">Carotenoid biosynthesis; staphyloxanthin biosynthesis; staphyloxanthin from farnesyl diphosphate: step 5/5.</text>
</comment>
<gene>
    <name evidence="14" type="ORF">HMPREF9629_00105</name>
</gene>
<evidence type="ECO:0000256" key="13">
    <source>
        <dbReference type="SAM" id="Phobius"/>
    </source>
</evidence>
<dbReference type="GO" id="GO:0005886">
    <property type="term" value="C:plasma membrane"/>
    <property type="evidence" value="ECO:0007669"/>
    <property type="project" value="UniProtKB-SubCell"/>
</dbReference>
<feature type="transmembrane region" description="Helical" evidence="13">
    <location>
        <begin position="149"/>
        <end position="168"/>
    </location>
</feature>
<keyword evidence="7 13" id="KW-0472">Membrane</keyword>
<dbReference type="HOGENOM" id="CLU_124394_0_0_9"/>
<sequence length="186" mass="22484">MKDKVLRNFVHMFNAFCIIVSVIFFRIFSVSNKHIFYLLFVIFSIAGYHLFVHLSVGHLVNFILKNDIDYNKKWFLEKPFEDKLYKKLRVRNWKDKIPTFYPDTFSLQNNAPDKILKVMCQSEVVHIIITILSFVPIIYVFYLNISYKWLFIITSFMSATFDTCLVIMQRYNRPRIKRMLERKKKI</sequence>
<evidence type="ECO:0000313" key="14">
    <source>
        <dbReference type="EMBL" id="EHL16863.1"/>
    </source>
</evidence>
<evidence type="ECO:0000256" key="1">
    <source>
        <dbReference type="ARBA" id="ARBA00004162"/>
    </source>
</evidence>
<comment type="caution">
    <text evidence="14">The sequence shown here is derived from an EMBL/GenBank/DDBJ whole genome shotgun (WGS) entry which is preliminary data.</text>
</comment>
<evidence type="ECO:0000256" key="2">
    <source>
        <dbReference type="ARBA" id="ARBA00022475"/>
    </source>
</evidence>
<evidence type="ECO:0000256" key="5">
    <source>
        <dbReference type="ARBA" id="ARBA00022729"/>
    </source>
</evidence>
<comment type="similarity">
    <text evidence="10">Belongs to the acyltransferase CrtO family.</text>
</comment>
<keyword evidence="2" id="KW-1003">Cell membrane</keyword>
<keyword evidence="8" id="KW-0012">Acyltransferase</keyword>
<accession>G9WXL6</accession>
<name>G9WXL6_9FIRM</name>
<dbReference type="RefSeq" id="WP_009524342.1">
    <property type="nucleotide sequence ID" value="NZ_JH414546.1"/>
</dbReference>
<evidence type="ECO:0000256" key="7">
    <source>
        <dbReference type="ARBA" id="ARBA00023136"/>
    </source>
</evidence>
<keyword evidence="5" id="KW-0732">Signal</keyword>
<evidence type="ECO:0000256" key="11">
    <source>
        <dbReference type="ARBA" id="ARBA00023667"/>
    </source>
</evidence>
<evidence type="ECO:0000256" key="3">
    <source>
        <dbReference type="ARBA" id="ARBA00022679"/>
    </source>
</evidence>
<evidence type="ECO:0000256" key="4">
    <source>
        <dbReference type="ARBA" id="ARBA00022692"/>
    </source>
</evidence>
<feature type="transmembrane region" description="Helical" evidence="13">
    <location>
        <begin position="124"/>
        <end position="143"/>
    </location>
</feature>
<feature type="transmembrane region" description="Helical" evidence="13">
    <location>
        <begin position="35"/>
        <end position="64"/>
    </location>
</feature>
<dbReference type="Pfam" id="PF18927">
    <property type="entry name" value="CrtO"/>
    <property type="match status" value="1"/>
</dbReference>
<keyword evidence="4 13" id="KW-0812">Transmembrane</keyword>
<dbReference type="Proteomes" id="UP000006437">
    <property type="component" value="Unassembled WGS sequence"/>
</dbReference>